<evidence type="ECO:0000256" key="1">
    <source>
        <dbReference type="PROSITE-ProRule" id="PRU00042"/>
    </source>
</evidence>
<dbReference type="InterPro" id="IPR036514">
    <property type="entry name" value="SGNH_hydro_sf"/>
</dbReference>
<name>A0AAQ4EZQ2_AMBAM</name>
<evidence type="ECO:0000256" key="2">
    <source>
        <dbReference type="SAM" id="MobiDB-lite"/>
    </source>
</evidence>
<dbReference type="Proteomes" id="UP001321473">
    <property type="component" value="Unassembled WGS sequence"/>
</dbReference>
<keyword evidence="1" id="KW-0863">Zinc-finger</keyword>
<dbReference type="InterPro" id="IPR013830">
    <property type="entry name" value="SGNH_hydro"/>
</dbReference>
<keyword evidence="5" id="KW-1185">Reference proteome</keyword>
<dbReference type="AlphaFoldDB" id="A0AAQ4EZQ2"/>
<dbReference type="InterPro" id="IPR013087">
    <property type="entry name" value="Znf_C2H2_type"/>
</dbReference>
<dbReference type="Gene3D" id="3.40.50.1110">
    <property type="entry name" value="SGNH hydrolase"/>
    <property type="match status" value="1"/>
</dbReference>
<proteinExistence type="predicted"/>
<dbReference type="SUPFAM" id="SSF52266">
    <property type="entry name" value="SGNH hydrolase"/>
    <property type="match status" value="1"/>
</dbReference>
<keyword evidence="1" id="KW-0479">Metal-binding</keyword>
<evidence type="ECO:0000313" key="4">
    <source>
        <dbReference type="EMBL" id="KAK8779933.1"/>
    </source>
</evidence>
<dbReference type="PROSITE" id="PS00028">
    <property type="entry name" value="ZINC_FINGER_C2H2_1"/>
    <property type="match status" value="1"/>
</dbReference>
<dbReference type="EMBL" id="JARKHS020009365">
    <property type="protein sequence ID" value="KAK8779933.1"/>
    <property type="molecule type" value="Genomic_DNA"/>
</dbReference>
<gene>
    <name evidence="4" type="ORF">V5799_018726</name>
</gene>
<keyword evidence="1" id="KW-0862">Zinc</keyword>
<protein>
    <recommendedName>
        <fullName evidence="3">C2H2-type domain-containing protein</fullName>
    </recommendedName>
</protein>
<dbReference type="PROSITE" id="PS50157">
    <property type="entry name" value="ZINC_FINGER_C2H2_2"/>
    <property type="match status" value="1"/>
</dbReference>
<dbReference type="GO" id="GO:0008270">
    <property type="term" value="F:zinc ion binding"/>
    <property type="evidence" value="ECO:0007669"/>
    <property type="project" value="UniProtKB-KW"/>
</dbReference>
<sequence length="317" mass="35071">MGCHQSQPSASFECDVSCNVAFPHRGGLLRHHEQVHGFVPGRIRLEFSSLTASDCGASTPGRSTCSEALDSDLEQKPEVFLMQGTSAVLVTSAVIEHVHNHFDAHLLGTPAFISQSGARIEDIGSLLDHVPRSTTTVLLHVGTNDVATTPAQVAFERYKTLLGTIKADHPQVRSVYVTLVLPRALNRRRRGIGMRTVQRCNREAFRLNTMLRKHCQRTRGVFYVDHGLEWLPPARVMAADGLHPSFEGVVIIAGHLQQILLRKATRRAQPTWCDHAHGIPKTPRPPPTQNPSTATPEPKPRYSLRSYKDVVENSSKN</sequence>
<dbReference type="Pfam" id="PF13472">
    <property type="entry name" value="Lipase_GDSL_2"/>
    <property type="match status" value="1"/>
</dbReference>
<feature type="region of interest" description="Disordered" evidence="2">
    <location>
        <begin position="273"/>
        <end position="317"/>
    </location>
</feature>
<comment type="caution">
    <text evidence="4">The sequence shown here is derived from an EMBL/GenBank/DDBJ whole genome shotgun (WGS) entry which is preliminary data.</text>
</comment>
<reference evidence="4 5" key="1">
    <citation type="journal article" date="2023" name="Arcadia Sci">
        <title>De novo assembly of a long-read Amblyomma americanum tick genome.</title>
        <authorList>
            <person name="Chou S."/>
            <person name="Poskanzer K.E."/>
            <person name="Rollins M."/>
            <person name="Thuy-Boun P.S."/>
        </authorList>
    </citation>
    <scope>NUCLEOTIDE SEQUENCE [LARGE SCALE GENOMIC DNA]</scope>
    <source>
        <strain evidence="4">F_SG_1</strain>
        <tissue evidence="4">Salivary glands</tissue>
    </source>
</reference>
<organism evidence="4 5">
    <name type="scientific">Amblyomma americanum</name>
    <name type="common">Lone star tick</name>
    <dbReference type="NCBI Taxonomy" id="6943"/>
    <lineage>
        <taxon>Eukaryota</taxon>
        <taxon>Metazoa</taxon>
        <taxon>Ecdysozoa</taxon>
        <taxon>Arthropoda</taxon>
        <taxon>Chelicerata</taxon>
        <taxon>Arachnida</taxon>
        <taxon>Acari</taxon>
        <taxon>Parasitiformes</taxon>
        <taxon>Ixodida</taxon>
        <taxon>Ixodoidea</taxon>
        <taxon>Ixodidae</taxon>
        <taxon>Amblyomminae</taxon>
        <taxon>Amblyomma</taxon>
    </lineage>
</organism>
<feature type="domain" description="C2H2-type" evidence="3">
    <location>
        <begin position="12"/>
        <end position="36"/>
    </location>
</feature>
<evidence type="ECO:0000259" key="3">
    <source>
        <dbReference type="PROSITE" id="PS50157"/>
    </source>
</evidence>
<evidence type="ECO:0000313" key="5">
    <source>
        <dbReference type="Proteomes" id="UP001321473"/>
    </source>
</evidence>
<accession>A0AAQ4EZQ2</accession>
<dbReference type="CDD" id="cd00229">
    <property type="entry name" value="SGNH_hydrolase"/>
    <property type="match status" value="1"/>
</dbReference>